<feature type="signal peptide" evidence="1">
    <location>
        <begin position="1"/>
        <end position="18"/>
    </location>
</feature>
<dbReference type="AlphaFoldDB" id="A0A0S3S9N4"/>
<keyword evidence="3" id="KW-1185">Reference proteome</keyword>
<gene>
    <name evidence="2" type="primary">Vigan.06G055600</name>
    <name evidence="2" type="ORF">VIGAN_06055600</name>
</gene>
<feature type="chain" id="PRO_5006617903" description="Secreted protein" evidence="1">
    <location>
        <begin position="19"/>
        <end position="79"/>
    </location>
</feature>
<dbReference type="EMBL" id="AP015039">
    <property type="protein sequence ID" value="BAT89572.1"/>
    <property type="molecule type" value="Genomic_DNA"/>
</dbReference>
<evidence type="ECO:0008006" key="4">
    <source>
        <dbReference type="Google" id="ProtNLM"/>
    </source>
</evidence>
<accession>A0A0S3S9N4</accession>
<protein>
    <recommendedName>
        <fullName evidence="4">Secreted protein</fullName>
    </recommendedName>
</protein>
<reference evidence="2 3" key="1">
    <citation type="journal article" date="2015" name="Sci. Rep.">
        <title>The power of single molecule real-time sequencing technology in the de novo assembly of a eukaryotic genome.</title>
        <authorList>
            <person name="Sakai H."/>
            <person name="Naito K."/>
            <person name="Ogiso-Tanaka E."/>
            <person name="Takahashi Y."/>
            <person name="Iseki K."/>
            <person name="Muto C."/>
            <person name="Satou K."/>
            <person name="Teruya K."/>
            <person name="Shiroma A."/>
            <person name="Shimoji M."/>
            <person name="Hirano T."/>
            <person name="Itoh T."/>
            <person name="Kaga A."/>
            <person name="Tomooka N."/>
        </authorList>
    </citation>
    <scope>NUCLEOTIDE SEQUENCE [LARGE SCALE GENOMIC DNA]</scope>
    <source>
        <strain evidence="3">cv. Shumari</strain>
    </source>
</reference>
<keyword evidence="1" id="KW-0732">Signal</keyword>
<name>A0A0S3S9N4_PHAAN</name>
<evidence type="ECO:0000256" key="1">
    <source>
        <dbReference type="SAM" id="SignalP"/>
    </source>
</evidence>
<dbReference type="Proteomes" id="UP000291084">
    <property type="component" value="Chromosome 6"/>
</dbReference>
<evidence type="ECO:0000313" key="3">
    <source>
        <dbReference type="Proteomes" id="UP000291084"/>
    </source>
</evidence>
<proteinExistence type="predicted"/>
<evidence type="ECO:0000313" key="2">
    <source>
        <dbReference type="EMBL" id="BAT89572.1"/>
    </source>
</evidence>
<sequence>MLFLLAFLPFSSSPSTLLQLLSWDPFKLQSLSLFSLTRGHCPLLKIFPQQNNCGATDADLCHPHTTKVQIAENVTFGRK</sequence>
<organism evidence="2 3">
    <name type="scientific">Vigna angularis var. angularis</name>
    <dbReference type="NCBI Taxonomy" id="157739"/>
    <lineage>
        <taxon>Eukaryota</taxon>
        <taxon>Viridiplantae</taxon>
        <taxon>Streptophyta</taxon>
        <taxon>Embryophyta</taxon>
        <taxon>Tracheophyta</taxon>
        <taxon>Spermatophyta</taxon>
        <taxon>Magnoliopsida</taxon>
        <taxon>eudicotyledons</taxon>
        <taxon>Gunneridae</taxon>
        <taxon>Pentapetalae</taxon>
        <taxon>rosids</taxon>
        <taxon>fabids</taxon>
        <taxon>Fabales</taxon>
        <taxon>Fabaceae</taxon>
        <taxon>Papilionoideae</taxon>
        <taxon>50 kb inversion clade</taxon>
        <taxon>NPAAA clade</taxon>
        <taxon>indigoferoid/millettioid clade</taxon>
        <taxon>Phaseoleae</taxon>
        <taxon>Vigna</taxon>
    </lineage>
</organism>